<dbReference type="GO" id="GO:0005789">
    <property type="term" value="C:endoplasmic reticulum membrane"/>
    <property type="evidence" value="ECO:0007669"/>
    <property type="project" value="UniProtKB-SubCell"/>
</dbReference>
<dbReference type="InterPro" id="IPR033118">
    <property type="entry name" value="EXPERA"/>
</dbReference>
<evidence type="ECO:0000313" key="9">
    <source>
        <dbReference type="EMBL" id="KAJ6791165.1"/>
    </source>
</evidence>
<accession>A0AAX6DHF7</accession>
<feature type="transmembrane region" description="Helical" evidence="7">
    <location>
        <begin position="96"/>
        <end position="116"/>
    </location>
</feature>
<evidence type="ECO:0000313" key="10">
    <source>
        <dbReference type="Proteomes" id="UP001140949"/>
    </source>
</evidence>
<organism evidence="9 10">
    <name type="scientific">Iris pallida</name>
    <name type="common">Sweet iris</name>
    <dbReference type="NCBI Taxonomy" id="29817"/>
    <lineage>
        <taxon>Eukaryota</taxon>
        <taxon>Viridiplantae</taxon>
        <taxon>Streptophyta</taxon>
        <taxon>Embryophyta</taxon>
        <taxon>Tracheophyta</taxon>
        <taxon>Spermatophyta</taxon>
        <taxon>Magnoliopsida</taxon>
        <taxon>Liliopsida</taxon>
        <taxon>Asparagales</taxon>
        <taxon>Iridaceae</taxon>
        <taxon>Iridoideae</taxon>
        <taxon>Irideae</taxon>
        <taxon>Iris</taxon>
    </lineage>
</organism>
<dbReference type="Pfam" id="PF05241">
    <property type="entry name" value="EBP"/>
    <property type="match status" value="1"/>
</dbReference>
<sequence>MGLISGVVDLILFVFSVVLLLSIPLIDAQVVLPPRLFPSQLLELKQWYREEFGDYLMGEKPHFFVGLVWVEILLLWPLSLANVIGILRRKGWAGRTLLMVGVSTATSMTTIMSELLGSGRASEKLLQMYTPFAAFSVLAILRGLFPRRRHSTHTSASHASSARKKRA</sequence>
<keyword evidence="6 7" id="KW-0472">Membrane</keyword>
<keyword evidence="5 7" id="KW-1133">Transmembrane helix</keyword>
<evidence type="ECO:0000256" key="6">
    <source>
        <dbReference type="ARBA" id="ARBA00023136"/>
    </source>
</evidence>
<evidence type="ECO:0000256" key="2">
    <source>
        <dbReference type="ARBA" id="ARBA00009096"/>
    </source>
</evidence>
<comment type="caution">
    <text evidence="9">The sequence shown here is derived from an EMBL/GenBank/DDBJ whole genome shotgun (WGS) entry which is preliminary data.</text>
</comment>
<keyword evidence="10" id="KW-1185">Reference proteome</keyword>
<reference evidence="9" key="1">
    <citation type="journal article" date="2023" name="GigaByte">
        <title>Genome assembly of the bearded iris, Iris pallida Lam.</title>
        <authorList>
            <person name="Bruccoleri R.E."/>
            <person name="Oakeley E.J."/>
            <person name="Faust A.M.E."/>
            <person name="Altorfer M."/>
            <person name="Dessus-Babus S."/>
            <person name="Burckhardt D."/>
            <person name="Oertli M."/>
            <person name="Naumann U."/>
            <person name="Petersen F."/>
            <person name="Wong J."/>
        </authorList>
    </citation>
    <scope>NUCLEOTIDE SEQUENCE</scope>
    <source>
        <strain evidence="9">GSM-AAB239-AS_SAM_17_03QT</strain>
    </source>
</reference>
<evidence type="ECO:0000256" key="1">
    <source>
        <dbReference type="ARBA" id="ARBA00004477"/>
    </source>
</evidence>
<reference evidence="9" key="2">
    <citation type="submission" date="2023-04" db="EMBL/GenBank/DDBJ databases">
        <authorList>
            <person name="Bruccoleri R.E."/>
            <person name="Oakeley E.J."/>
            <person name="Faust A.-M."/>
            <person name="Dessus-Babus S."/>
            <person name="Altorfer M."/>
            <person name="Burckhardt D."/>
            <person name="Oertli M."/>
            <person name="Naumann U."/>
            <person name="Petersen F."/>
            <person name="Wong J."/>
        </authorList>
    </citation>
    <scope>NUCLEOTIDE SEQUENCE</scope>
    <source>
        <strain evidence="9">GSM-AAB239-AS_SAM_17_03QT</strain>
        <tissue evidence="9">Leaf</tissue>
    </source>
</reference>
<feature type="transmembrane region" description="Helical" evidence="7">
    <location>
        <begin position="128"/>
        <end position="145"/>
    </location>
</feature>
<feature type="transmembrane region" description="Helical" evidence="7">
    <location>
        <begin position="63"/>
        <end position="84"/>
    </location>
</feature>
<dbReference type="PANTHER" id="PTHR31204:SF1">
    <property type="entry name" value="SIGMA INTRACELLULAR RECEPTOR 2"/>
    <property type="match status" value="1"/>
</dbReference>
<proteinExistence type="inferred from homology"/>
<dbReference type="InterPro" id="IPR051987">
    <property type="entry name" value="Sigma-2_receptor-like"/>
</dbReference>
<protein>
    <submittedName>
        <fullName evidence="9">Transmembrane protein 97</fullName>
    </submittedName>
</protein>
<evidence type="ECO:0000256" key="5">
    <source>
        <dbReference type="ARBA" id="ARBA00022989"/>
    </source>
</evidence>
<evidence type="ECO:0000256" key="7">
    <source>
        <dbReference type="PIRNR" id="PIRNR031032"/>
    </source>
</evidence>
<dbReference type="EMBL" id="JANAVB010044619">
    <property type="protein sequence ID" value="KAJ6791165.1"/>
    <property type="molecule type" value="Genomic_DNA"/>
</dbReference>
<evidence type="ECO:0000256" key="4">
    <source>
        <dbReference type="ARBA" id="ARBA00022824"/>
    </source>
</evidence>
<gene>
    <name evidence="9" type="ORF">M6B38_245875</name>
</gene>
<comment type="subcellular location">
    <subcellularLocation>
        <location evidence="1">Endoplasmic reticulum membrane</location>
        <topology evidence="1">Multi-pass membrane protein</topology>
    </subcellularLocation>
</comment>
<keyword evidence="3 7" id="KW-0812">Transmembrane</keyword>
<name>A0AAX6DHF7_IRIPA</name>
<dbReference type="PANTHER" id="PTHR31204">
    <property type="entry name" value="SIGMA INTRACELLULAR RECEPTOR 2"/>
    <property type="match status" value="1"/>
</dbReference>
<dbReference type="Proteomes" id="UP001140949">
    <property type="component" value="Unassembled WGS sequence"/>
</dbReference>
<dbReference type="PROSITE" id="PS51751">
    <property type="entry name" value="EXPERA"/>
    <property type="match status" value="1"/>
</dbReference>
<evidence type="ECO:0000259" key="8">
    <source>
        <dbReference type="PROSITE" id="PS51751"/>
    </source>
</evidence>
<keyword evidence="4" id="KW-0256">Endoplasmic reticulum</keyword>
<comment type="similarity">
    <text evidence="2">Belongs to the TMEM97/sigma-2 receptor family.</text>
</comment>
<dbReference type="PIRSF" id="PIRSF031032">
    <property type="entry name" value="TMP_97_prd"/>
    <property type="match status" value="1"/>
</dbReference>
<feature type="domain" description="EXPERA" evidence="8">
    <location>
        <begin position="8"/>
        <end position="140"/>
    </location>
</feature>
<dbReference type="AlphaFoldDB" id="A0AAX6DHF7"/>
<evidence type="ECO:0000256" key="3">
    <source>
        <dbReference type="ARBA" id="ARBA00022692"/>
    </source>
</evidence>
<dbReference type="InterPro" id="IPR016964">
    <property type="entry name" value="Sigma2_recept"/>
</dbReference>